<dbReference type="EMBL" id="JAHUZN010000011">
    <property type="protein sequence ID" value="KAG8479293.1"/>
    <property type="molecule type" value="Genomic_DNA"/>
</dbReference>
<dbReference type="InterPro" id="IPR044730">
    <property type="entry name" value="RNase_H-like_dom_plant"/>
</dbReference>
<dbReference type="AlphaFoldDB" id="A0A8J5Y7N8"/>
<reference evidence="2 3" key="1">
    <citation type="journal article" date="2021" name="bioRxiv">
        <title>The Gossypium anomalum genome as a resource for cotton improvement and evolutionary analysis of hybrid incompatibility.</title>
        <authorList>
            <person name="Grover C.E."/>
            <person name="Yuan D."/>
            <person name="Arick M.A."/>
            <person name="Miller E.R."/>
            <person name="Hu G."/>
            <person name="Peterson D.G."/>
            <person name="Wendel J.F."/>
            <person name="Udall J.A."/>
        </authorList>
    </citation>
    <scope>NUCLEOTIDE SEQUENCE [LARGE SCALE GENOMIC DNA]</scope>
    <source>
        <strain evidence="2">JFW-Udall</strain>
        <tissue evidence="2">Leaf</tissue>
    </source>
</reference>
<evidence type="ECO:0000313" key="2">
    <source>
        <dbReference type="EMBL" id="KAG8479293.1"/>
    </source>
</evidence>
<organism evidence="2 3">
    <name type="scientific">Gossypium anomalum</name>
    <dbReference type="NCBI Taxonomy" id="47600"/>
    <lineage>
        <taxon>Eukaryota</taxon>
        <taxon>Viridiplantae</taxon>
        <taxon>Streptophyta</taxon>
        <taxon>Embryophyta</taxon>
        <taxon>Tracheophyta</taxon>
        <taxon>Spermatophyta</taxon>
        <taxon>Magnoliopsida</taxon>
        <taxon>eudicotyledons</taxon>
        <taxon>Gunneridae</taxon>
        <taxon>Pentapetalae</taxon>
        <taxon>rosids</taxon>
        <taxon>malvids</taxon>
        <taxon>Malvales</taxon>
        <taxon>Malvaceae</taxon>
        <taxon>Malvoideae</taxon>
        <taxon>Gossypium</taxon>
    </lineage>
</organism>
<dbReference type="Pfam" id="PF13456">
    <property type="entry name" value="RVT_3"/>
    <property type="match status" value="1"/>
</dbReference>
<feature type="domain" description="RNase H type-1" evidence="1">
    <location>
        <begin position="13"/>
        <end position="75"/>
    </location>
</feature>
<dbReference type="GO" id="GO:0004523">
    <property type="term" value="F:RNA-DNA hybrid ribonuclease activity"/>
    <property type="evidence" value="ECO:0007669"/>
    <property type="project" value="InterPro"/>
</dbReference>
<sequence length="105" mass="11212">METPEPPSLKISFDAAFQSYTKKSCSGIVGKNSEGAVLGSRMIINNHVLTPFAAEALACLQTIQVGLDLGYRDVERERIGTSPSYGRDLKGRNNLSGGKGAFVCC</sequence>
<evidence type="ECO:0000313" key="3">
    <source>
        <dbReference type="Proteomes" id="UP000701853"/>
    </source>
</evidence>
<dbReference type="GO" id="GO:0003676">
    <property type="term" value="F:nucleic acid binding"/>
    <property type="evidence" value="ECO:0007669"/>
    <property type="project" value="InterPro"/>
</dbReference>
<dbReference type="InterPro" id="IPR002156">
    <property type="entry name" value="RNaseH_domain"/>
</dbReference>
<comment type="caution">
    <text evidence="2">The sequence shown here is derived from an EMBL/GenBank/DDBJ whole genome shotgun (WGS) entry which is preliminary data.</text>
</comment>
<keyword evidence="3" id="KW-1185">Reference proteome</keyword>
<proteinExistence type="predicted"/>
<accession>A0A8J5Y7N8</accession>
<dbReference type="Proteomes" id="UP000701853">
    <property type="component" value="Chromosome 11"/>
</dbReference>
<dbReference type="CDD" id="cd06222">
    <property type="entry name" value="RNase_H_like"/>
    <property type="match status" value="1"/>
</dbReference>
<gene>
    <name evidence="2" type="ORF">CXB51_029103</name>
</gene>
<protein>
    <recommendedName>
        <fullName evidence="1">RNase H type-1 domain-containing protein</fullName>
    </recommendedName>
</protein>
<name>A0A8J5Y7N8_9ROSI</name>
<dbReference type="OrthoDB" id="1001552at2759"/>
<evidence type="ECO:0000259" key="1">
    <source>
        <dbReference type="Pfam" id="PF13456"/>
    </source>
</evidence>